<accession>A0A8B9N4T4</accession>
<evidence type="ECO:0000313" key="5">
    <source>
        <dbReference type="Proteomes" id="UP000694541"/>
    </source>
</evidence>
<dbReference type="AlphaFoldDB" id="A0A8B9N4T4"/>
<keyword evidence="5" id="KW-1185">Reference proteome</keyword>
<reference evidence="4" key="2">
    <citation type="submission" date="2025-09" db="UniProtKB">
        <authorList>
            <consortium name="Ensembl"/>
        </authorList>
    </citation>
    <scope>IDENTIFICATION</scope>
</reference>
<evidence type="ECO:0000256" key="2">
    <source>
        <dbReference type="ARBA" id="ARBA00023306"/>
    </source>
</evidence>
<evidence type="ECO:0000256" key="1">
    <source>
        <dbReference type="ARBA" id="ARBA00010932"/>
    </source>
</evidence>
<feature type="compositionally biased region" description="Pro residues" evidence="3">
    <location>
        <begin position="1"/>
        <end position="10"/>
    </location>
</feature>
<organism evidence="4 5">
    <name type="scientific">Accipiter nisus</name>
    <name type="common">Eurasian sparrowhawk</name>
    <dbReference type="NCBI Taxonomy" id="211598"/>
    <lineage>
        <taxon>Eukaryota</taxon>
        <taxon>Metazoa</taxon>
        <taxon>Chordata</taxon>
        <taxon>Craniata</taxon>
        <taxon>Vertebrata</taxon>
        <taxon>Euteleostomi</taxon>
        <taxon>Archelosauria</taxon>
        <taxon>Archosauria</taxon>
        <taxon>Dinosauria</taxon>
        <taxon>Saurischia</taxon>
        <taxon>Theropoda</taxon>
        <taxon>Coelurosauria</taxon>
        <taxon>Aves</taxon>
        <taxon>Neognathae</taxon>
        <taxon>Neoaves</taxon>
        <taxon>Telluraves</taxon>
        <taxon>Accipitrimorphae</taxon>
        <taxon>Accipitriformes</taxon>
        <taxon>Accipitridae</taxon>
        <taxon>Accipitrinae</taxon>
        <taxon>Accipiter</taxon>
    </lineage>
</organism>
<dbReference type="InterPro" id="IPR052316">
    <property type="entry name" value="Speedy-Ringo_regulator"/>
</dbReference>
<keyword evidence="2" id="KW-0131">Cell cycle</keyword>
<name>A0A8B9N4T4_9AVES</name>
<protein>
    <submittedName>
        <fullName evidence="4">Speedy/RINGO cell cycle regulator family member C</fullName>
    </submittedName>
</protein>
<dbReference type="GO" id="GO:0019901">
    <property type="term" value="F:protein kinase binding"/>
    <property type="evidence" value="ECO:0007669"/>
    <property type="project" value="InterPro"/>
</dbReference>
<reference evidence="4" key="1">
    <citation type="submission" date="2025-08" db="UniProtKB">
        <authorList>
            <consortium name="Ensembl"/>
        </authorList>
    </citation>
    <scope>IDENTIFICATION</scope>
</reference>
<dbReference type="PANTHER" id="PTHR31545">
    <property type="entry name" value="SEEDY PROTEIN A/C FAMILY MEMBER"/>
    <property type="match status" value="1"/>
</dbReference>
<comment type="similarity">
    <text evidence="1">Belongs to the Speedy/Ringo family.</text>
</comment>
<evidence type="ECO:0000313" key="4">
    <source>
        <dbReference type="Ensembl" id="ENSANIP00000017219.1"/>
    </source>
</evidence>
<dbReference type="PANTHER" id="PTHR31545:SF2">
    <property type="entry name" value="SPEEDY PROTEIN C"/>
    <property type="match status" value="1"/>
</dbReference>
<dbReference type="Proteomes" id="UP000694541">
    <property type="component" value="Unplaced"/>
</dbReference>
<dbReference type="InterPro" id="IPR020984">
    <property type="entry name" value="Speedy"/>
</dbReference>
<dbReference type="Ensembl" id="ENSANIT00000017806.1">
    <property type="protein sequence ID" value="ENSANIP00000017219.1"/>
    <property type="gene ID" value="ENSANIG00000011719.1"/>
</dbReference>
<sequence>MKPPPLPAPPGGERRPPSSAQIWGAGRQPPNPTSISQSLQLHRQEREAFFSLLEDNVVKEFLSMDICCRISDKYLLAMALTYFKRAGLSTSEYTRLNLFTALYLANDMEEDEEEYKYQIFPWALGRRWRQLFPRFLRRRDRLWARMSYRAAVSRHCCEEVMAAEPSHWAWLRERPPPHSGAIRPYSGVPPRPPTCLRCACPPARAQEEEEDGVARARDGFVLWPRRRRSTALLPDCPKTH</sequence>
<feature type="region of interest" description="Disordered" evidence="3">
    <location>
        <begin position="1"/>
        <end position="37"/>
    </location>
</feature>
<dbReference type="Pfam" id="PF11357">
    <property type="entry name" value="Spy1"/>
    <property type="match status" value="1"/>
</dbReference>
<evidence type="ECO:0000256" key="3">
    <source>
        <dbReference type="SAM" id="MobiDB-lite"/>
    </source>
</evidence>
<proteinExistence type="inferred from homology"/>